<sequence length="1161" mass="131442">MASLIPATLSLHSRLTRLTLTLTQTPRPLLRFKATRAMSSESTQRAFQLRLDPLTGNSEWIVIEEQEQEEQISNNSQKPLLATTSYLDMLNDSPRNKAFRQAIDKTVTQPCHVIDIGAGTGLLSMMAARAMCNGDSSTTCRRSSGSSSTEGMVTACESYLPMVKLMRKVARLNGMERKIKVFNKRSDELQVGVDIPSRADILVSEILDSELLGEGLIPSLQHAHDMLLVENPQTVPYRATTYGQLSEPFKIFEFDFWKRPDSHREIELHIKATNDGAGHWCDHWKQCVWFVPGKGMSVSKDEEVYLHAVHAETSIFYNLKTDVPRKSGFDTGDPQLILSPERIAIYGDREWRQSMFQALRNALQERVNSLCIVADDSVFLTLLVAHLSKTSHVISLFPGLRDKGAQYLQAVADANGFSMDRVEVLEKRKTCLTMHDTHQKKVDLLIGEPFYYGNEGMLPWQNLRFWHKLYLSKVRVLVYGFVLPRPLLRFKATRAMSSESTQRAFQLRLDPLTGNSEWIVIEEQEQEEQISNNSQKPLLATTSYLDMLNDSPRNKAFRQAIDKTVTQPCHVIDIGAGTGLLSMMAARAMCNGDSSTTCRRSSGSSSTEGMVTACESYLPMVKLMRKVARLNGMERKIKVFNKRSDELQVGVDIPSRADILVSEILDSELLGEGLIPSLQHAHDMLLVENPQTVPYRATTYGQLSEPFKIFEFDFWKRPDSHREIELHIKATNDGRLSEPFKIFEFDFWKRPDSHREIELHIKATNDGAGHWCDHWKQCVWFVPGKGMSVSKDEEVYLHAVHAETSIFYNLKTDVPRKSGFDTGDPQLILSPERIAIYGDREWRQSMFQALRNALQERVNSLCIVADDSVFLTLLVAHLSKTSHVISLFPGLRDKGAQYLQAVADANGFSMDRVEVLEKRKTCLTMHDTHQKKVDLLIGEPFYYGNEGMLPWQNLRFWHKLYLSKERYLLDSVLSKDVLVMPCKGLLKACAMSLPDLWKSRRCLSNIEGFDHSVVNTTLGACGELPAPEEGPCLPFYIWQCGEIKELSEIFTVMEFDFSKPIKPCYGKAQVEFTEPGICHGFALWIDWVMDSDNSIVLSTGPDKRYWKQGVKLLANPVAVGIHESRKTVEHISTWSARDLKGGGFKVIVIDKCSISASNIVQ</sequence>
<dbReference type="Gene3D" id="3.40.50.150">
    <property type="entry name" value="Vaccinia Virus protein VP39"/>
    <property type="match status" value="4"/>
</dbReference>
<keyword evidence="2 5" id="KW-0808">Transferase</keyword>
<reference evidence="6 7" key="1">
    <citation type="journal article" date="2018" name="Sci. Data">
        <title>The draft genome sequence of cork oak.</title>
        <authorList>
            <person name="Ramos A.M."/>
            <person name="Usie A."/>
            <person name="Barbosa P."/>
            <person name="Barros P.M."/>
            <person name="Capote T."/>
            <person name="Chaves I."/>
            <person name="Simoes F."/>
            <person name="Abreu I."/>
            <person name="Carrasquinho I."/>
            <person name="Faro C."/>
            <person name="Guimaraes J.B."/>
            <person name="Mendonca D."/>
            <person name="Nobrega F."/>
            <person name="Rodrigues L."/>
            <person name="Saibo N.J.M."/>
            <person name="Varela M.C."/>
            <person name="Egas C."/>
            <person name="Matos J."/>
            <person name="Miguel C.M."/>
            <person name="Oliveira M.M."/>
            <person name="Ricardo C.P."/>
            <person name="Goncalves S."/>
        </authorList>
    </citation>
    <scope>NUCLEOTIDE SEQUENCE [LARGE SCALE GENOMIC DNA]</scope>
    <source>
        <strain evidence="7">cv. HL8</strain>
    </source>
</reference>
<keyword evidence="1 5" id="KW-0489">Methyltransferase</keyword>
<organism evidence="6 7">
    <name type="scientific">Quercus suber</name>
    <name type="common">Cork oak</name>
    <dbReference type="NCBI Taxonomy" id="58331"/>
    <lineage>
        <taxon>Eukaryota</taxon>
        <taxon>Viridiplantae</taxon>
        <taxon>Streptophyta</taxon>
        <taxon>Embryophyta</taxon>
        <taxon>Tracheophyta</taxon>
        <taxon>Spermatophyta</taxon>
        <taxon>Magnoliopsida</taxon>
        <taxon>eudicotyledons</taxon>
        <taxon>Gunneridae</taxon>
        <taxon>Pentapetalae</taxon>
        <taxon>rosids</taxon>
        <taxon>fabids</taxon>
        <taxon>Fagales</taxon>
        <taxon>Fagaceae</taxon>
        <taxon>Quercus</taxon>
    </lineage>
</organism>
<dbReference type="SUPFAM" id="SSF53335">
    <property type="entry name" value="S-adenosyl-L-methionine-dependent methyltransferases"/>
    <property type="match status" value="3"/>
</dbReference>
<protein>
    <submittedName>
        <fullName evidence="6">Protein arginine n-methyltransferase 1.6</fullName>
    </submittedName>
</protein>
<dbReference type="PROSITE" id="PS51678">
    <property type="entry name" value="SAM_MT_PRMT"/>
    <property type="match status" value="3"/>
</dbReference>
<dbReference type="PANTHER" id="PTHR11006">
    <property type="entry name" value="PROTEIN ARGININE N-METHYLTRANSFERASE"/>
    <property type="match status" value="1"/>
</dbReference>
<dbReference type="GO" id="GO:0032259">
    <property type="term" value="P:methylation"/>
    <property type="evidence" value="ECO:0007669"/>
    <property type="project" value="UniProtKB-KW"/>
</dbReference>
<dbReference type="InterPro" id="IPR029063">
    <property type="entry name" value="SAM-dependent_MTases_sf"/>
</dbReference>
<name>A0AAW0KXI1_QUESU</name>
<keyword evidence="3 5" id="KW-0949">S-adenosyl-L-methionine</keyword>
<dbReference type="PANTHER" id="PTHR11006:SF4">
    <property type="entry name" value="PROTEIN ARGININE N-METHYLTRANSFERASE 7"/>
    <property type="match status" value="1"/>
</dbReference>
<gene>
    <name evidence="6" type="primary">PRMT16</name>
    <name evidence="6" type="ORF">CFP56_013504</name>
</gene>
<evidence type="ECO:0000256" key="5">
    <source>
        <dbReference type="PROSITE-ProRule" id="PRU01015"/>
    </source>
</evidence>
<accession>A0AAW0KXI1</accession>
<keyword evidence="4" id="KW-0677">Repeat</keyword>
<evidence type="ECO:0000256" key="2">
    <source>
        <dbReference type="ARBA" id="ARBA00022679"/>
    </source>
</evidence>
<dbReference type="FunFam" id="2.70.160.11:FF:000013">
    <property type="entry name" value="Protein arginine N-methyltransferase 1.6"/>
    <property type="match status" value="1"/>
</dbReference>
<proteinExistence type="predicted"/>
<evidence type="ECO:0000256" key="4">
    <source>
        <dbReference type="ARBA" id="ARBA00022737"/>
    </source>
</evidence>
<dbReference type="GO" id="GO:0016274">
    <property type="term" value="F:protein-arginine N-methyltransferase activity"/>
    <property type="evidence" value="ECO:0007669"/>
    <property type="project" value="InterPro"/>
</dbReference>
<evidence type="ECO:0000256" key="3">
    <source>
        <dbReference type="ARBA" id="ARBA00022691"/>
    </source>
</evidence>
<dbReference type="Gene3D" id="2.70.160.11">
    <property type="entry name" value="Hnrnp arginine n-methyltransferase1"/>
    <property type="match status" value="5"/>
</dbReference>
<comment type="caution">
    <text evidence="6">The sequence shown here is derived from an EMBL/GenBank/DDBJ whole genome shotgun (WGS) entry which is preliminary data.</text>
</comment>
<dbReference type="InterPro" id="IPR025799">
    <property type="entry name" value="Arg_MeTrfase"/>
</dbReference>
<dbReference type="AlphaFoldDB" id="A0AAW0KXI1"/>
<evidence type="ECO:0000313" key="7">
    <source>
        <dbReference type="Proteomes" id="UP000237347"/>
    </source>
</evidence>
<dbReference type="Proteomes" id="UP000237347">
    <property type="component" value="Unassembled WGS sequence"/>
</dbReference>
<evidence type="ECO:0000256" key="1">
    <source>
        <dbReference type="ARBA" id="ARBA00022603"/>
    </source>
</evidence>
<keyword evidence="7" id="KW-1185">Reference proteome</keyword>
<dbReference type="FunFam" id="3.40.50.150:FF:000167">
    <property type="entry name" value="Protein arginine N-methyltransferase"/>
    <property type="match status" value="2"/>
</dbReference>
<evidence type="ECO:0000313" key="6">
    <source>
        <dbReference type="EMBL" id="KAK7842691.1"/>
    </source>
</evidence>
<dbReference type="GO" id="GO:0042054">
    <property type="term" value="F:histone methyltransferase activity"/>
    <property type="evidence" value="ECO:0007669"/>
    <property type="project" value="TreeGrafter"/>
</dbReference>
<dbReference type="FunFam" id="3.40.50.150:FF:000070">
    <property type="entry name" value="Protein arginine N-methyltransferase 7"/>
    <property type="match status" value="2"/>
</dbReference>
<dbReference type="EMBL" id="PKMF04000217">
    <property type="protein sequence ID" value="KAK7842691.1"/>
    <property type="molecule type" value="Genomic_DNA"/>
</dbReference>